<comment type="caution">
    <text evidence="1">The sequence shown here is derived from an EMBL/GenBank/DDBJ whole genome shotgun (WGS) entry which is preliminary data.</text>
</comment>
<evidence type="ECO:0000313" key="1">
    <source>
        <dbReference type="EMBL" id="KAK9040620.1"/>
    </source>
</evidence>
<dbReference type="EMBL" id="JBBPBN010000004">
    <property type="protein sequence ID" value="KAK9040620.1"/>
    <property type="molecule type" value="Genomic_DNA"/>
</dbReference>
<protein>
    <submittedName>
        <fullName evidence="1">Uncharacterized protein</fullName>
    </submittedName>
</protein>
<reference evidence="1 2" key="1">
    <citation type="journal article" date="2024" name="G3 (Bethesda)">
        <title>Genome assembly of Hibiscus sabdariffa L. provides insights into metabolisms of medicinal natural products.</title>
        <authorList>
            <person name="Kim T."/>
        </authorList>
    </citation>
    <scope>NUCLEOTIDE SEQUENCE [LARGE SCALE GENOMIC DNA]</scope>
    <source>
        <strain evidence="1">TK-2024</strain>
        <tissue evidence="1">Old leaves</tissue>
    </source>
</reference>
<dbReference type="Proteomes" id="UP001396334">
    <property type="component" value="Unassembled WGS sequence"/>
</dbReference>
<sequence>MLTISGKRSKLRGALRTKHTDRIRRLQTYSCLPLGLDFPNLLEDKCHIFQRRNFNEDQIHNAFEDFIEIPRFPSTKSVNTSR</sequence>
<name>A0ABR2TT44_9ROSI</name>
<gene>
    <name evidence="1" type="ORF">V6N11_015764</name>
</gene>
<accession>A0ABR2TT44</accession>
<evidence type="ECO:0000313" key="2">
    <source>
        <dbReference type="Proteomes" id="UP001396334"/>
    </source>
</evidence>
<proteinExistence type="predicted"/>
<organism evidence="1 2">
    <name type="scientific">Hibiscus sabdariffa</name>
    <name type="common">roselle</name>
    <dbReference type="NCBI Taxonomy" id="183260"/>
    <lineage>
        <taxon>Eukaryota</taxon>
        <taxon>Viridiplantae</taxon>
        <taxon>Streptophyta</taxon>
        <taxon>Embryophyta</taxon>
        <taxon>Tracheophyta</taxon>
        <taxon>Spermatophyta</taxon>
        <taxon>Magnoliopsida</taxon>
        <taxon>eudicotyledons</taxon>
        <taxon>Gunneridae</taxon>
        <taxon>Pentapetalae</taxon>
        <taxon>rosids</taxon>
        <taxon>malvids</taxon>
        <taxon>Malvales</taxon>
        <taxon>Malvaceae</taxon>
        <taxon>Malvoideae</taxon>
        <taxon>Hibiscus</taxon>
    </lineage>
</organism>
<keyword evidence="2" id="KW-1185">Reference proteome</keyword>